<dbReference type="InParanoid" id="A0A2T3BG91"/>
<feature type="compositionally biased region" description="Low complexity" evidence="1">
    <location>
        <begin position="211"/>
        <end position="222"/>
    </location>
</feature>
<feature type="region of interest" description="Disordered" evidence="1">
    <location>
        <begin position="437"/>
        <end position="500"/>
    </location>
</feature>
<protein>
    <submittedName>
        <fullName evidence="2">Uncharacterized protein</fullName>
    </submittedName>
</protein>
<dbReference type="EMBL" id="KZ679006">
    <property type="protein sequence ID" value="PSS28358.1"/>
    <property type="molecule type" value="Genomic_DNA"/>
</dbReference>
<proteinExistence type="predicted"/>
<evidence type="ECO:0000313" key="3">
    <source>
        <dbReference type="Proteomes" id="UP000241818"/>
    </source>
</evidence>
<dbReference type="GeneID" id="36574312"/>
<accession>A0A2T3BG91</accession>
<feature type="region of interest" description="Disordered" evidence="1">
    <location>
        <begin position="569"/>
        <end position="605"/>
    </location>
</feature>
<name>A0A2T3BG91_AMORE</name>
<organism evidence="2 3">
    <name type="scientific">Amorphotheca resinae ATCC 22711</name>
    <dbReference type="NCBI Taxonomy" id="857342"/>
    <lineage>
        <taxon>Eukaryota</taxon>
        <taxon>Fungi</taxon>
        <taxon>Dikarya</taxon>
        <taxon>Ascomycota</taxon>
        <taxon>Pezizomycotina</taxon>
        <taxon>Leotiomycetes</taxon>
        <taxon>Helotiales</taxon>
        <taxon>Amorphothecaceae</taxon>
        <taxon>Amorphotheca</taxon>
    </lineage>
</organism>
<reference evidence="2 3" key="1">
    <citation type="journal article" date="2018" name="New Phytol.">
        <title>Comparative genomics and transcriptomics depict ericoid mycorrhizal fungi as versatile saprotrophs and plant mutualists.</title>
        <authorList>
            <person name="Martino E."/>
            <person name="Morin E."/>
            <person name="Grelet G.A."/>
            <person name="Kuo A."/>
            <person name="Kohler A."/>
            <person name="Daghino S."/>
            <person name="Barry K.W."/>
            <person name="Cichocki N."/>
            <person name="Clum A."/>
            <person name="Dockter R.B."/>
            <person name="Hainaut M."/>
            <person name="Kuo R.C."/>
            <person name="LaButti K."/>
            <person name="Lindahl B.D."/>
            <person name="Lindquist E.A."/>
            <person name="Lipzen A."/>
            <person name="Khouja H.R."/>
            <person name="Magnuson J."/>
            <person name="Murat C."/>
            <person name="Ohm R.A."/>
            <person name="Singer S.W."/>
            <person name="Spatafora J.W."/>
            <person name="Wang M."/>
            <person name="Veneault-Fourrey C."/>
            <person name="Henrissat B."/>
            <person name="Grigoriev I.V."/>
            <person name="Martin F.M."/>
            <person name="Perotto S."/>
        </authorList>
    </citation>
    <scope>NUCLEOTIDE SEQUENCE [LARGE SCALE GENOMIC DNA]</scope>
    <source>
        <strain evidence="2 3">ATCC 22711</strain>
    </source>
</reference>
<dbReference type="AlphaFoldDB" id="A0A2T3BG91"/>
<feature type="compositionally biased region" description="Polar residues" evidence="1">
    <location>
        <begin position="165"/>
        <end position="178"/>
    </location>
</feature>
<feature type="compositionally biased region" description="Basic and acidic residues" evidence="1">
    <location>
        <begin position="358"/>
        <end position="372"/>
    </location>
</feature>
<gene>
    <name evidence="2" type="ORF">M430DRAFT_32768</name>
</gene>
<dbReference type="STRING" id="857342.A0A2T3BG91"/>
<dbReference type="RefSeq" id="XP_024725883.1">
    <property type="nucleotide sequence ID" value="XM_024866231.1"/>
</dbReference>
<sequence>MDEASRLVSELHNKLAELDLRVWQYRRDMASEFTKYTEDLLRDVPKEISETVSKVIAEDIKCYKSLNLDSLTPIESCGANTDNLVNGLQNAAPPYLTNSTSSFLYRAQDPELEAPRSPHERDKEFHGLFTPSYLPLLDSITREHKSDHDSSLDKGKEREMESVQVDASTDTRSLTSTPELRRPAAPKRRSTDEVSVTSDNSDGLIRRSALRRSSSSSKTQSPRRVRFEVMGEEVLPTASPQPNESILSDDIPPSARIIGDDSEDRAGSEEIEDIDEPPPKRISSSQALRALSRGPLEDDGTQWTTVSAGPDGEPFDAGISQNSSTEEDLRISPSKPQTTWDSQDRLYIPEASAPSDPTVHRSRLETLDERNGAETPSDDEMLDMPPLKPMRGQRSSSASILPSVEDPGLNDYEFPTAAEKASSTPWFSLKTFVNDQNRGGGEDLAFTEDDHDELFHFDENSNEQRLPPEEHNDSEPDSPISPEREKELPDLSKYSRSPAREIPTRIVPQFTSVSKGVVGSYKGHPFSMPIVSDEIHAQAASLGAINSFVGSLDGRSGLDESDIQSFRESFKASGGAGSFNGAAPKSMTERMMMEDLLEGEEAKRP</sequence>
<dbReference type="Proteomes" id="UP000241818">
    <property type="component" value="Unassembled WGS sequence"/>
</dbReference>
<feature type="compositionally biased region" description="Basic and acidic residues" evidence="1">
    <location>
        <begin position="144"/>
        <end position="161"/>
    </location>
</feature>
<evidence type="ECO:0000256" key="1">
    <source>
        <dbReference type="SAM" id="MobiDB-lite"/>
    </source>
</evidence>
<keyword evidence="3" id="KW-1185">Reference proteome</keyword>
<feature type="region of interest" description="Disordered" evidence="1">
    <location>
        <begin position="144"/>
        <end position="412"/>
    </location>
</feature>
<dbReference type="OrthoDB" id="5418627at2759"/>
<evidence type="ECO:0000313" key="2">
    <source>
        <dbReference type="EMBL" id="PSS28358.1"/>
    </source>
</evidence>